<dbReference type="EMBL" id="JMCC02000043">
    <property type="protein sequence ID" value="KIG16128.1"/>
    <property type="molecule type" value="Genomic_DNA"/>
</dbReference>
<comment type="caution">
    <text evidence="6">The sequence shown here is derived from an EMBL/GenBank/DDBJ whole genome shotgun (WGS) entry which is preliminary data.</text>
</comment>
<feature type="region of interest" description="Disordered" evidence="4">
    <location>
        <begin position="353"/>
        <end position="372"/>
    </location>
</feature>
<dbReference type="GO" id="GO:0005975">
    <property type="term" value="P:carbohydrate metabolic process"/>
    <property type="evidence" value="ECO:0007669"/>
    <property type="project" value="InterPro"/>
</dbReference>
<dbReference type="AlphaFoldDB" id="A0A0C1ZXZ8"/>
<evidence type="ECO:0000256" key="3">
    <source>
        <dbReference type="ARBA" id="ARBA00023295"/>
    </source>
</evidence>
<name>A0A0C1ZXZ8_9BACT</name>
<accession>A0A0C1ZXZ8</accession>
<dbReference type="PANTHER" id="PTHR30480:SF16">
    <property type="entry name" value="GLYCOSIDE HYDROLASE FAMILY 3 DOMAIN PROTEIN"/>
    <property type="match status" value="1"/>
</dbReference>
<keyword evidence="2" id="KW-0378">Hydrolase</keyword>
<dbReference type="Proteomes" id="UP000031599">
    <property type="component" value="Unassembled WGS sequence"/>
</dbReference>
<sequence length="372" mass="40634">MSGSTWQPGQLLFVGFSGLTVPPDLGQRIREGRVGGVVLFKRNIADPEQLRALTRKLHELAPADAPLTIAIDQEGGRVQRLRDPWTEWPPMRTLGGGPTQDTSAFASALALELLDAGIDLDFAPVVDVDSNPDNPVIGDRSFARDPATVGRHAAAFITAMQDRGVATCAKHFPGHGDTDLDSHLALPRLELERDRLERTELPPFRAAIEAEVASIMTAHVLFPKLDPKRPATLSPEVMGMLRAELAYDGLVFSDDIEMKAVADHFSVEDRSLGCLRAGVDVILVCSQADLREEVLAKLERAPDQLLEHPLRRLAGFKQRYGKTVRVVPLTEAGPPFASHQALADRLRTSPVAHDQVAHDQVAHDQVDPTERS</sequence>
<evidence type="ECO:0000313" key="6">
    <source>
        <dbReference type="EMBL" id="KIG16128.1"/>
    </source>
</evidence>
<dbReference type="InterPro" id="IPR017853">
    <property type="entry name" value="GH"/>
</dbReference>
<dbReference type="RefSeq" id="WP_052550435.1">
    <property type="nucleotide sequence ID" value="NZ_JMCC02000043.1"/>
</dbReference>
<evidence type="ECO:0000256" key="2">
    <source>
        <dbReference type="ARBA" id="ARBA00022801"/>
    </source>
</evidence>
<dbReference type="GO" id="GO:0009254">
    <property type="term" value="P:peptidoglycan turnover"/>
    <property type="evidence" value="ECO:0007669"/>
    <property type="project" value="TreeGrafter"/>
</dbReference>
<dbReference type="InterPro" id="IPR050226">
    <property type="entry name" value="NagZ_Beta-hexosaminidase"/>
</dbReference>
<evidence type="ECO:0000313" key="7">
    <source>
        <dbReference type="Proteomes" id="UP000031599"/>
    </source>
</evidence>
<proteinExistence type="inferred from homology"/>
<dbReference type="InterPro" id="IPR001764">
    <property type="entry name" value="Glyco_hydro_3_N"/>
</dbReference>
<dbReference type="SUPFAM" id="SSF51445">
    <property type="entry name" value="(Trans)glycosidases"/>
    <property type="match status" value="1"/>
</dbReference>
<evidence type="ECO:0000256" key="1">
    <source>
        <dbReference type="ARBA" id="ARBA00005336"/>
    </source>
</evidence>
<protein>
    <submittedName>
        <fullName evidence="6">Beta-hexosaminidase</fullName>
    </submittedName>
</protein>
<evidence type="ECO:0000256" key="4">
    <source>
        <dbReference type="SAM" id="MobiDB-lite"/>
    </source>
</evidence>
<dbReference type="NCBIfam" id="NF003740">
    <property type="entry name" value="PRK05337.1"/>
    <property type="match status" value="1"/>
</dbReference>
<comment type="similarity">
    <text evidence="1">Belongs to the glycosyl hydrolase 3 family.</text>
</comment>
<dbReference type="Pfam" id="PF00933">
    <property type="entry name" value="Glyco_hydro_3"/>
    <property type="match status" value="1"/>
</dbReference>
<feature type="domain" description="Glycoside hydrolase family 3 N-terminal" evidence="5">
    <location>
        <begin position="25"/>
        <end position="298"/>
    </location>
</feature>
<feature type="compositionally biased region" description="Basic and acidic residues" evidence="4">
    <location>
        <begin position="355"/>
        <end position="372"/>
    </location>
</feature>
<keyword evidence="3" id="KW-0326">Glycosidase</keyword>
<dbReference type="PANTHER" id="PTHR30480">
    <property type="entry name" value="BETA-HEXOSAMINIDASE-RELATED"/>
    <property type="match status" value="1"/>
</dbReference>
<dbReference type="GO" id="GO:0004553">
    <property type="term" value="F:hydrolase activity, hydrolyzing O-glycosyl compounds"/>
    <property type="evidence" value="ECO:0007669"/>
    <property type="project" value="InterPro"/>
</dbReference>
<dbReference type="Gene3D" id="3.20.20.300">
    <property type="entry name" value="Glycoside hydrolase, family 3, N-terminal domain"/>
    <property type="match status" value="1"/>
</dbReference>
<evidence type="ECO:0000259" key="5">
    <source>
        <dbReference type="Pfam" id="PF00933"/>
    </source>
</evidence>
<organism evidence="6 7">
    <name type="scientific">Enhygromyxa salina</name>
    <dbReference type="NCBI Taxonomy" id="215803"/>
    <lineage>
        <taxon>Bacteria</taxon>
        <taxon>Pseudomonadati</taxon>
        <taxon>Myxococcota</taxon>
        <taxon>Polyangia</taxon>
        <taxon>Nannocystales</taxon>
        <taxon>Nannocystaceae</taxon>
        <taxon>Enhygromyxa</taxon>
    </lineage>
</organism>
<dbReference type="InterPro" id="IPR036962">
    <property type="entry name" value="Glyco_hydro_3_N_sf"/>
</dbReference>
<gene>
    <name evidence="6" type="ORF">DB30_05000</name>
</gene>
<reference evidence="6 7" key="1">
    <citation type="submission" date="2014-12" db="EMBL/GenBank/DDBJ databases">
        <title>Genome assembly of Enhygromyxa salina DSM 15201.</title>
        <authorList>
            <person name="Sharma G."/>
            <person name="Subramanian S."/>
        </authorList>
    </citation>
    <scope>NUCLEOTIDE SEQUENCE [LARGE SCALE GENOMIC DNA]</scope>
    <source>
        <strain evidence="6 7">DSM 15201</strain>
    </source>
</reference>